<keyword evidence="5" id="KW-0690">Ribosome biogenesis</keyword>
<dbReference type="GO" id="GO:0000027">
    <property type="term" value="P:ribosomal large subunit assembly"/>
    <property type="evidence" value="ECO:0007669"/>
    <property type="project" value="TreeGrafter"/>
</dbReference>
<protein>
    <recommendedName>
        <fullName evidence="4">Ribosome biogenesis protein NOP53</fullName>
    </recommendedName>
</protein>
<evidence type="ECO:0000256" key="5">
    <source>
        <dbReference type="ARBA" id="ARBA00022517"/>
    </source>
</evidence>
<dbReference type="PANTHER" id="PTHR14211">
    <property type="entry name" value="GLIOMA SUPPRESSOR CANDIDATE REGION GENE 2"/>
    <property type="match status" value="1"/>
</dbReference>
<dbReference type="GO" id="GO:0008097">
    <property type="term" value="F:5S rRNA binding"/>
    <property type="evidence" value="ECO:0007669"/>
    <property type="project" value="TreeGrafter"/>
</dbReference>
<dbReference type="AlphaFoldDB" id="A0A165HZ96"/>
<keyword evidence="6" id="KW-0539">Nucleus</keyword>
<evidence type="ECO:0000256" key="4">
    <source>
        <dbReference type="ARBA" id="ARBA00018339"/>
    </source>
</evidence>
<evidence type="ECO:0000256" key="2">
    <source>
        <dbReference type="ARBA" id="ARBA00004642"/>
    </source>
</evidence>
<evidence type="ECO:0000313" key="9">
    <source>
        <dbReference type="Proteomes" id="UP000076842"/>
    </source>
</evidence>
<evidence type="ECO:0000256" key="3">
    <source>
        <dbReference type="ARBA" id="ARBA00008838"/>
    </source>
</evidence>
<sequence>TKKKAATDAFGAPAQHAQASRKGKKAWRKHVDIGEVEQGLEELREEIRTTGGPLHEKSDKELFMVDLTGNENALSVRKKLGKPLKSLEILHQRSAVPAVFSRPPKPASQHVTRKAKDDLRRKAGVHALFADGGKAEVTEAVKHAGGYDVWSGPTRDSELEKLTEEGWDFVGHVVRKKELKRPRHETIPGSISLPAILPPHAGQSYNPTMETHHALLLQEHQKETAKAAE</sequence>
<organism evidence="8 9">
    <name type="scientific">Calocera cornea HHB12733</name>
    <dbReference type="NCBI Taxonomy" id="1353952"/>
    <lineage>
        <taxon>Eukaryota</taxon>
        <taxon>Fungi</taxon>
        <taxon>Dikarya</taxon>
        <taxon>Basidiomycota</taxon>
        <taxon>Agaricomycotina</taxon>
        <taxon>Dacrymycetes</taxon>
        <taxon>Dacrymycetales</taxon>
        <taxon>Dacrymycetaceae</taxon>
        <taxon>Calocera</taxon>
    </lineage>
</organism>
<dbReference type="PANTHER" id="PTHR14211:SF7">
    <property type="entry name" value="RIBOSOME BIOGENESIS PROTEIN NOP53"/>
    <property type="match status" value="1"/>
</dbReference>
<dbReference type="OrthoDB" id="5072at2759"/>
<reference evidence="8 9" key="1">
    <citation type="journal article" date="2016" name="Mol. Biol. Evol.">
        <title>Comparative Genomics of Early-Diverging Mushroom-Forming Fungi Provides Insights into the Origins of Lignocellulose Decay Capabilities.</title>
        <authorList>
            <person name="Nagy L.G."/>
            <person name="Riley R."/>
            <person name="Tritt A."/>
            <person name="Adam C."/>
            <person name="Daum C."/>
            <person name="Floudas D."/>
            <person name="Sun H."/>
            <person name="Yadav J.S."/>
            <person name="Pangilinan J."/>
            <person name="Larsson K.H."/>
            <person name="Matsuura K."/>
            <person name="Barry K."/>
            <person name="Labutti K."/>
            <person name="Kuo R."/>
            <person name="Ohm R.A."/>
            <person name="Bhattacharya S.S."/>
            <person name="Shirouzu T."/>
            <person name="Yoshinaga Y."/>
            <person name="Martin F.M."/>
            <person name="Grigoriev I.V."/>
            <person name="Hibbett D.S."/>
        </authorList>
    </citation>
    <scope>NUCLEOTIDE SEQUENCE [LARGE SCALE GENOMIC DNA]</scope>
    <source>
        <strain evidence="8 9">HHB12733</strain>
    </source>
</reference>
<accession>A0A165HZ96</accession>
<feature type="region of interest" description="Disordered" evidence="7">
    <location>
        <begin position="1"/>
        <end position="26"/>
    </location>
</feature>
<dbReference type="GO" id="GO:0005730">
    <property type="term" value="C:nucleolus"/>
    <property type="evidence" value="ECO:0007669"/>
    <property type="project" value="UniProtKB-SubCell"/>
</dbReference>
<comment type="subcellular location">
    <subcellularLocation>
        <location evidence="1">Nucleus</location>
        <location evidence="1">Nucleolus</location>
    </subcellularLocation>
    <subcellularLocation>
        <location evidence="2">Nucleus</location>
        <location evidence="2">Nucleoplasm</location>
    </subcellularLocation>
</comment>
<evidence type="ECO:0000256" key="6">
    <source>
        <dbReference type="ARBA" id="ARBA00023242"/>
    </source>
</evidence>
<feature type="non-terminal residue" evidence="8">
    <location>
        <position position="229"/>
    </location>
</feature>
<comment type="similarity">
    <text evidence="3">Belongs to the NOP53 family.</text>
</comment>
<evidence type="ECO:0000256" key="7">
    <source>
        <dbReference type="SAM" id="MobiDB-lite"/>
    </source>
</evidence>
<dbReference type="EMBL" id="KV423935">
    <property type="protein sequence ID" value="KZT59939.1"/>
    <property type="molecule type" value="Genomic_DNA"/>
</dbReference>
<dbReference type="Pfam" id="PF07767">
    <property type="entry name" value="Nop53"/>
    <property type="match status" value="1"/>
</dbReference>
<gene>
    <name evidence="8" type="ORF">CALCODRAFT_413803</name>
</gene>
<dbReference type="GO" id="GO:0005654">
    <property type="term" value="C:nucleoplasm"/>
    <property type="evidence" value="ECO:0007669"/>
    <property type="project" value="UniProtKB-SubCell"/>
</dbReference>
<proteinExistence type="inferred from homology"/>
<dbReference type="STRING" id="1353952.A0A165HZ96"/>
<evidence type="ECO:0000313" key="8">
    <source>
        <dbReference type="EMBL" id="KZT59939.1"/>
    </source>
</evidence>
<dbReference type="Proteomes" id="UP000076842">
    <property type="component" value="Unassembled WGS sequence"/>
</dbReference>
<feature type="region of interest" description="Disordered" evidence="7">
    <location>
        <begin position="99"/>
        <end position="118"/>
    </location>
</feature>
<evidence type="ECO:0000256" key="1">
    <source>
        <dbReference type="ARBA" id="ARBA00004604"/>
    </source>
</evidence>
<keyword evidence="9" id="KW-1185">Reference proteome</keyword>
<dbReference type="InParanoid" id="A0A165HZ96"/>
<name>A0A165HZ96_9BASI</name>
<dbReference type="InterPro" id="IPR011687">
    <property type="entry name" value="Nop53/GLTSCR2"/>
</dbReference>
<dbReference type="GO" id="GO:0006364">
    <property type="term" value="P:rRNA processing"/>
    <property type="evidence" value="ECO:0007669"/>
    <property type="project" value="TreeGrafter"/>
</dbReference>
<feature type="non-terminal residue" evidence="8">
    <location>
        <position position="1"/>
    </location>
</feature>